<dbReference type="InterPro" id="IPR000504">
    <property type="entry name" value="RRM_dom"/>
</dbReference>
<evidence type="ECO:0000313" key="6">
    <source>
        <dbReference type="WBParaSite" id="GPUH_0001584001-mRNA-1"/>
    </source>
</evidence>
<dbReference type="SUPFAM" id="SSF54928">
    <property type="entry name" value="RNA-binding domain, RBD"/>
    <property type="match status" value="1"/>
</dbReference>
<organism evidence="6">
    <name type="scientific">Gongylonema pulchrum</name>
    <dbReference type="NCBI Taxonomy" id="637853"/>
    <lineage>
        <taxon>Eukaryota</taxon>
        <taxon>Metazoa</taxon>
        <taxon>Ecdysozoa</taxon>
        <taxon>Nematoda</taxon>
        <taxon>Chromadorea</taxon>
        <taxon>Rhabditida</taxon>
        <taxon>Spirurina</taxon>
        <taxon>Spiruromorpha</taxon>
        <taxon>Spiruroidea</taxon>
        <taxon>Gongylonematidae</taxon>
        <taxon>Gongylonema</taxon>
    </lineage>
</organism>
<dbReference type="OrthoDB" id="1049195at2759"/>
<dbReference type="GO" id="GO:0003729">
    <property type="term" value="F:mRNA binding"/>
    <property type="evidence" value="ECO:0007669"/>
    <property type="project" value="TreeGrafter"/>
</dbReference>
<protein>
    <submittedName>
        <fullName evidence="6">RRM domain-containing protein</fullName>
    </submittedName>
</protein>
<dbReference type="Gene3D" id="3.30.70.330">
    <property type="match status" value="1"/>
</dbReference>
<feature type="domain" description="RRM" evidence="3">
    <location>
        <begin position="28"/>
        <end position="98"/>
    </location>
</feature>
<dbReference type="WBParaSite" id="GPUH_0001584001-mRNA-1">
    <property type="protein sequence ID" value="GPUH_0001584001-mRNA-1"/>
    <property type="gene ID" value="GPUH_0001584001"/>
</dbReference>
<dbReference type="InterPro" id="IPR035979">
    <property type="entry name" value="RBD_domain_sf"/>
</dbReference>
<evidence type="ECO:0000313" key="5">
    <source>
        <dbReference type="Proteomes" id="UP000271098"/>
    </source>
</evidence>
<dbReference type="PANTHER" id="PTHR19965">
    <property type="entry name" value="RNA AND EXPORT FACTOR BINDING PROTEIN"/>
    <property type="match status" value="1"/>
</dbReference>
<dbReference type="AlphaFoldDB" id="A0A183E4C7"/>
<sequence length="188" mass="21896">MYGEMRTFPRRTSWNPPVSRLDLSAEVRIHISNLPLNVDSTDIVEMFEHYTLKAATVNYNEEGEPTGTADVVTDRATAREIMSNFDGAALDGQLLNFYLIDDTSKKPSDAPKRRRIYDRVEFPDRPRGIYKKRYPYRRGYKRGSRMRRSSDHFTEEELDREIDKYMKSAKKKEDGEPEEGEPMSVDTT</sequence>
<accession>A0A183E4C7</accession>
<dbReference type="InterPro" id="IPR012677">
    <property type="entry name" value="Nucleotide-bd_a/b_plait_sf"/>
</dbReference>
<dbReference type="GO" id="GO:0005634">
    <property type="term" value="C:nucleus"/>
    <property type="evidence" value="ECO:0007669"/>
    <property type="project" value="TreeGrafter"/>
</dbReference>
<dbReference type="Proteomes" id="UP000271098">
    <property type="component" value="Unassembled WGS sequence"/>
</dbReference>
<keyword evidence="1" id="KW-0694">RNA-binding</keyword>
<keyword evidence="5" id="KW-1185">Reference proteome</keyword>
<evidence type="ECO:0000313" key="4">
    <source>
        <dbReference type="EMBL" id="VDN26729.1"/>
    </source>
</evidence>
<dbReference type="SMART" id="SM00360">
    <property type="entry name" value="RRM"/>
    <property type="match status" value="1"/>
</dbReference>
<reference evidence="6" key="1">
    <citation type="submission" date="2016-06" db="UniProtKB">
        <authorList>
            <consortium name="WormBaseParasite"/>
        </authorList>
    </citation>
    <scope>IDENTIFICATION</scope>
</reference>
<dbReference type="EMBL" id="UYRT01082954">
    <property type="protein sequence ID" value="VDN26729.1"/>
    <property type="molecule type" value="Genomic_DNA"/>
</dbReference>
<evidence type="ECO:0000259" key="3">
    <source>
        <dbReference type="SMART" id="SM00360"/>
    </source>
</evidence>
<feature type="compositionally biased region" description="Basic and acidic residues" evidence="2">
    <location>
        <begin position="148"/>
        <end position="174"/>
    </location>
</feature>
<dbReference type="GO" id="GO:0006406">
    <property type="term" value="P:mRNA export from nucleus"/>
    <property type="evidence" value="ECO:0007669"/>
    <property type="project" value="TreeGrafter"/>
</dbReference>
<feature type="region of interest" description="Disordered" evidence="2">
    <location>
        <begin position="140"/>
        <end position="188"/>
    </location>
</feature>
<dbReference type="InterPro" id="IPR051229">
    <property type="entry name" value="ALYREF_mRNA_export"/>
</dbReference>
<proteinExistence type="predicted"/>
<dbReference type="PANTHER" id="PTHR19965:SF82">
    <property type="entry name" value="THO COMPLEX SUBUNIT 4"/>
    <property type="match status" value="1"/>
</dbReference>
<gene>
    <name evidence="4" type="ORF">GPUH_LOCUS15818</name>
</gene>
<evidence type="ECO:0000256" key="1">
    <source>
        <dbReference type="ARBA" id="ARBA00022884"/>
    </source>
</evidence>
<evidence type="ECO:0000256" key="2">
    <source>
        <dbReference type="SAM" id="MobiDB-lite"/>
    </source>
</evidence>
<name>A0A183E4C7_9BILA</name>
<reference evidence="4 5" key="2">
    <citation type="submission" date="2018-11" db="EMBL/GenBank/DDBJ databases">
        <authorList>
            <consortium name="Pathogen Informatics"/>
        </authorList>
    </citation>
    <scope>NUCLEOTIDE SEQUENCE [LARGE SCALE GENOMIC DNA]</scope>
</reference>